<feature type="transmembrane region" description="Helical" evidence="1">
    <location>
        <begin position="51"/>
        <end position="75"/>
    </location>
</feature>
<comment type="caution">
    <text evidence="3">The sequence shown here is derived from an EMBL/GenBank/DDBJ whole genome shotgun (WGS) entry which is preliminary data.</text>
</comment>
<dbReference type="InterPro" id="IPR019692">
    <property type="entry name" value="CFP-6_PH"/>
</dbReference>
<dbReference type="Proteomes" id="UP001596312">
    <property type="component" value="Unassembled WGS sequence"/>
</dbReference>
<name>A0ABD5V536_9EURY</name>
<dbReference type="AlphaFoldDB" id="A0ABD5V536"/>
<feature type="transmembrane region" description="Helical" evidence="1">
    <location>
        <begin position="21"/>
        <end position="45"/>
    </location>
</feature>
<evidence type="ECO:0000259" key="2">
    <source>
        <dbReference type="Pfam" id="PF10756"/>
    </source>
</evidence>
<keyword evidence="4" id="KW-1185">Reference proteome</keyword>
<feature type="domain" description="Low molecular weight protein antigen 6 PH" evidence="2">
    <location>
        <begin position="239"/>
        <end position="279"/>
    </location>
</feature>
<keyword evidence="1" id="KW-0812">Transmembrane</keyword>
<gene>
    <name evidence="3" type="ORF">ACFQGH_15290</name>
</gene>
<keyword evidence="1" id="KW-1133">Transmembrane helix</keyword>
<feature type="transmembrane region" description="Helical" evidence="1">
    <location>
        <begin position="163"/>
        <end position="182"/>
    </location>
</feature>
<feature type="transmembrane region" description="Helical" evidence="1">
    <location>
        <begin position="87"/>
        <end position="107"/>
    </location>
</feature>
<feature type="transmembrane region" description="Helical" evidence="1">
    <location>
        <begin position="113"/>
        <end position="136"/>
    </location>
</feature>
<evidence type="ECO:0000313" key="4">
    <source>
        <dbReference type="Proteomes" id="UP001596312"/>
    </source>
</evidence>
<proteinExistence type="predicted"/>
<accession>A0ABD5V536</accession>
<protein>
    <submittedName>
        <fullName evidence="3">PH domain-containing protein</fullName>
    </submittedName>
</protein>
<evidence type="ECO:0000256" key="1">
    <source>
        <dbReference type="SAM" id="Phobius"/>
    </source>
</evidence>
<dbReference type="EMBL" id="JBHSXQ010000004">
    <property type="protein sequence ID" value="MFC6906560.1"/>
    <property type="molecule type" value="Genomic_DNA"/>
</dbReference>
<dbReference type="RefSeq" id="WP_340605131.1">
    <property type="nucleotide sequence ID" value="NZ_JBBMXV010000004.1"/>
</dbReference>
<feature type="transmembrane region" description="Helical" evidence="1">
    <location>
        <begin position="188"/>
        <end position="207"/>
    </location>
</feature>
<organism evidence="3 4">
    <name type="scientific">Halalkalicoccus tibetensis</name>
    <dbReference type="NCBI Taxonomy" id="175632"/>
    <lineage>
        <taxon>Archaea</taxon>
        <taxon>Methanobacteriati</taxon>
        <taxon>Methanobacteriota</taxon>
        <taxon>Stenosarchaea group</taxon>
        <taxon>Halobacteria</taxon>
        <taxon>Halobacteriales</taxon>
        <taxon>Halococcaceae</taxon>
        <taxon>Halalkalicoccus</taxon>
    </lineage>
</organism>
<sequence>MSHGRRAPPLPETLDPPDAGFMAAAGAYVAAAFVAGSVAVAAAVGASAATLLGSVSSAITIGLVVGGIAAGRVKGLPERLGRSRRRLALAFAPSIVLVVVGLIVLATSLLPGVVALAAGFGAFLTGLSAFVVASMARTRYAKAMVSGEPSTTTTFLKPNRDRYWFGVGLLSLGLGAASWRTGSLGRPFFGLWFFGGYAVLYGIGLRLERADSNGDGLGLPSWLLPADWLDGSENHQWLPELRVHREGLVVKRPVKRRFVPWSGIADVRLTDDELVVERRRGLAIRCDRDVIDDPDALYEGIERARLERAGSD</sequence>
<dbReference type="Pfam" id="PF10756">
    <property type="entry name" value="bPH_6"/>
    <property type="match status" value="1"/>
</dbReference>
<reference evidence="3 4" key="1">
    <citation type="journal article" date="2019" name="Int. J. Syst. Evol. Microbiol.">
        <title>The Global Catalogue of Microorganisms (GCM) 10K type strain sequencing project: providing services to taxonomists for standard genome sequencing and annotation.</title>
        <authorList>
            <consortium name="The Broad Institute Genomics Platform"/>
            <consortium name="The Broad Institute Genome Sequencing Center for Infectious Disease"/>
            <person name="Wu L."/>
            <person name="Ma J."/>
        </authorList>
    </citation>
    <scope>NUCLEOTIDE SEQUENCE [LARGE SCALE GENOMIC DNA]</scope>
    <source>
        <strain evidence="3 4">CGMCC 1.3240</strain>
    </source>
</reference>
<evidence type="ECO:0000313" key="3">
    <source>
        <dbReference type="EMBL" id="MFC6906560.1"/>
    </source>
</evidence>
<keyword evidence="1" id="KW-0472">Membrane</keyword>